<organism evidence="1 2">
    <name type="scientific">Cylicocyclus nassatus</name>
    <name type="common">Nematode worm</name>
    <dbReference type="NCBI Taxonomy" id="53992"/>
    <lineage>
        <taxon>Eukaryota</taxon>
        <taxon>Metazoa</taxon>
        <taxon>Ecdysozoa</taxon>
        <taxon>Nematoda</taxon>
        <taxon>Chromadorea</taxon>
        <taxon>Rhabditida</taxon>
        <taxon>Rhabditina</taxon>
        <taxon>Rhabditomorpha</taxon>
        <taxon>Strongyloidea</taxon>
        <taxon>Strongylidae</taxon>
        <taxon>Cylicocyclus</taxon>
    </lineage>
</organism>
<dbReference type="EMBL" id="CATQJL010000223">
    <property type="protein sequence ID" value="CAJ0599799.1"/>
    <property type="molecule type" value="Genomic_DNA"/>
</dbReference>
<evidence type="ECO:0000313" key="1">
    <source>
        <dbReference type="EMBL" id="CAJ0599799.1"/>
    </source>
</evidence>
<proteinExistence type="predicted"/>
<keyword evidence="2" id="KW-1185">Reference proteome</keyword>
<dbReference type="Proteomes" id="UP001176961">
    <property type="component" value="Unassembled WGS sequence"/>
</dbReference>
<name>A0AA36GWW7_CYLNA</name>
<sequence length="181" mass="20073">MRVKPSTSTLKWCREELVPMLIGLRIIVKSQLGYQGRRMTDLTQNPFKRVATADVSLSRKQRSQLDWTLGDYASDALLRANAVAMGLKTYSQLLLKGITPGTGGHTVSQSGEKIYGYKSSGLSLDPLSGLGKVAELILKGAFAQPKFPSNSEQTTMEKPMFRESDFANSKFVRERETKPKL</sequence>
<accession>A0AA36GWW7</accession>
<comment type="caution">
    <text evidence="1">The sequence shown here is derived from an EMBL/GenBank/DDBJ whole genome shotgun (WGS) entry which is preliminary data.</text>
</comment>
<evidence type="ECO:0000313" key="2">
    <source>
        <dbReference type="Proteomes" id="UP001176961"/>
    </source>
</evidence>
<protein>
    <submittedName>
        <fullName evidence="1">Uncharacterized protein</fullName>
    </submittedName>
</protein>
<reference evidence="1" key="1">
    <citation type="submission" date="2023-07" db="EMBL/GenBank/DDBJ databases">
        <authorList>
            <consortium name="CYATHOMIX"/>
        </authorList>
    </citation>
    <scope>NUCLEOTIDE SEQUENCE</scope>
    <source>
        <strain evidence="1">N/A</strain>
    </source>
</reference>
<gene>
    <name evidence="1" type="ORF">CYNAS_LOCUS11782</name>
</gene>
<dbReference type="AlphaFoldDB" id="A0AA36GWW7"/>